<accession>A0A7X3FRY4</accession>
<keyword evidence="2" id="KW-1185">Reference proteome</keyword>
<comment type="caution">
    <text evidence="1">The sequence shown here is derived from an EMBL/GenBank/DDBJ whole genome shotgun (WGS) entry which is preliminary data.</text>
</comment>
<dbReference type="RefSeq" id="WP_157290521.1">
    <property type="nucleotide sequence ID" value="NZ_WQRF01000003.1"/>
</dbReference>
<evidence type="ECO:0000313" key="2">
    <source>
        <dbReference type="Proteomes" id="UP000438106"/>
    </source>
</evidence>
<dbReference type="AlphaFoldDB" id="A0A7X3FRY4"/>
<sequence length="61" mass="6572">MAVLVSIGFVQTDGRGIELERRVLFGVQDDSCNTGLSPALVDAIRETVAGGSWPGRRQQEI</sequence>
<proteinExistence type="predicted"/>
<dbReference type="EMBL" id="WQRF01000003">
    <property type="protein sequence ID" value="MVS99717.1"/>
    <property type="molecule type" value="Genomic_DNA"/>
</dbReference>
<reference evidence="1 2" key="1">
    <citation type="submission" date="2019-12" db="EMBL/GenBank/DDBJ databases">
        <title>Devosia maris sp. nov., isolated from the deep seawater.</title>
        <authorList>
            <person name="Liu Y."/>
        </authorList>
    </citation>
    <scope>NUCLEOTIDE SEQUENCE [LARGE SCALE GENOMIC DNA]</scope>
    <source>
        <strain evidence="1 2">L53-10-65</strain>
    </source>
</reference>
<dbReference type="Proteomes" id="UP000438106">
    <property type="component" value="Unassembled WGS sequence"/>
</dbReference>
<name>A0A7X3FRY4_9HYPH</name>
<protein>
    <submittedName>
        <fullName evidence="1">Uncharacterized protein</fullName>
    </submittedName>
</protein>
<gene>
    <name evidence="1" type="ORF">GO014_11855</name>
</gene>
<evidence type="ECO:0000313" key="1">
    <source>
        <dbReference type="EMBL" id="MVS99717.1"/>
    </source>
</evidence>
<organism evidence="1 2">
    <name type="scientific">Devosia marina</name>
    <dbReference type="NCBI Taxonomy" id="2683198"/>
    <lineage>
        <taxon>Bacteria</taxon>
        <taxon>Pseudomonadati</taxon>
        <taxon>Pseudomonadota</taxon>
        <taxon>Alphaproteobacteria</taxon>
        <taxon>Hyphomicrobiales</taxon>
        <taxon>Devosiaceae</taxon>
        <taxon>Devosia</taxon>
    </lineage>
</organism>